<evidence type="ECO:0000256" key="11">
    <source>
        <dbReference type="SAM" id="SignalP"/>
    </source>
</evidence>
<keyword evidence="3 9" id="KW-0813">Transport</keyword>
<evidence type="ECO:0000256" key="9">
    <source>
        <dbReference type="PIRNR" id="PIRNR005508"/>
    </source>
</evidence>
<evidence type="ECO:0000256" key="7">
    <source>
        <dbReference type="ARBA" id="ARBA00022989"/>
    </source>
</evidence>
<feature type="transmembrane region" description="Helical" evidence="10">
    <location>
        <begin position="142"/>
        <end position="161"/>
    </location>
</feature>
<feature type="chain" id="PRO_5035427051" description="Arsenical-resistance protein" evidence="11">
    <location>
        <begin position="34"/>
        <end position="381"/>
    </location>
</feature>
<evidence type="ECO:0000256" key="1">
    <source>
        <dbReference type="ARBA" id="ARBA00004651"/>
    </source>
</evidence>
<name>A0A8K1C3Q0_PYTOL</name>
<feature type="transmembrane region" description="Helical" evidence="10">
    <location>
        <begin position="294"/>
        <end position="314"/>
    </location>
</feature>
<keyword evidence="7 9" id="KW-1133">Transmembrane helix</keyword>
<accession>A0A8K1C3Q0</accession>
<dbReference type="Proteomes" id="UP000794436">
    <property type="component" value="Unassembled WGS sequence"/>
</dbReference>
<feature type="transmembrane region" description="Helical" evidence="10">
    <location>
        <begin position="113"/>
        <end position="135"/>
    </location>
</feature>
<comment type="caution">
    <text evidence="12">The sequence shown here is derived from an EMBL/GenBank/DDBJ whole genome shotgun (WGS) entry which is preliminary data.</text>
</comment>
<keyword evidence="4 9" id="KW-1003">Cell membrane</keyword>
<dbReference type="GO" id="GO:0015104">
    <property type="term" value="F:antimonite transmembrane transporter activity"/>
    <property type="evidence" value="ECO:0007669"/>
    <property type="project" value="TreeGrafter"/>
</dbReference>
<keyword evidence="8 9" id="KW-0472">Membrane</keyword>
<dbReference type="GO" id="GO:0015297">
    <property type="term" value="F:antiporter activity"/>
    <property type="evidence" value="ECO:0007669"/>
    <property type="project" value="UniProtKB-UniRule"/>
</dbReference>
<evidence type="ECO:0000256" key="5">
    <source>
        <dbReference type="ARBA" id="ARBA00022692"/>
    </source>
</evidence>
<dbReference type="InterPro" id="IPR038770">
    <property type="entry name" value="Na+/solute_symporter_sf"/>
</dbReference>
<dbReference type="EMBL" id="SPLM01000146">
    <property type="protein sequence ID" value="TMW55864.1"/>
    <property type="molecule type" value="Genomic_DNA"/>
</dbReference>
<gene>
    <name evidence="12" type="ORF">Poli38472_008512</name>
</gene>
<dbReference type="OrthoDB" id="187348at2759"/>
<dbReference type="AlphaFoldDB" id="A0A8K1C3Q0"/>
<keyword evidence="5 9" id="KW-0812">Transmembrane</keyword>
<dbReference type="PANTHER" id="PTHR43057:SF1">
    <property type="entry name" value="ARSENICAL-RESISTANCE PROTEIN 3"/>
    <property type="match status" value="1"/>
</dbReference>
<feature type="transmembrane region" description="Helical" evidence="10">
    <location>
        <begin position="257"/>
        <end position="282"/>
    </location>
</feature>
<evidence type="ECO:0000256" key="2">
    <source>
        <dbReference type="ARBA" id="ARBA00010110"/>
    </source>
</evidence>
<evidence type="ECO:0000256" key="6">
    <source>
        <dbReference type="ARBA" id="ARBA00022849"/>
    </source>
</evidence>
<comment type="similarity">
    <text evidence="2 9">Belongs to the arsenical resistance-3 (ACR3) (TC 2.A.59) family.</text>
</comment>
<evidence type="ECO:0000256" key="8">
    <source>
        <dbReference type="ARBA" id="ARBA00023136"/>
    </source>
</evidence>
<evidence type="ECO:0000313" key="12">
    <source>
        <dbReference type="EMBL" id="TMW55864.1"/>
    </source>
</evidence>
<keyword evidence="13" id="KW-1185">Reference proteome</keyword>
<organism evidence="12 13">
    <name type="scientific">Pythium oligandrum</name>
    <name type="common">Mycoparasitic fungus</name>
    <dbReference type="NCBI Taxonomy" id="41045"/>
    <lineage>
        <taxon>Eukaryota</taxon>
        <taxon>Sar</taxon>
        <taxon>Stramenopiles</taxon>
        <taxon>Oomycota</taxon>
        <taxon>Peronosporomycetes</taxon>
        <taxon>Pythiales</taxon>
        <taxon>Pythiaceae</taxon>
        <taxon>Pythium</taxon>
    </lineage>
</organism>
<evidence type="ECO:0000256" key="4">
    <source>
        <dbReference type="ARBA" id="ARBA00022475"/>
    </source>
</evidence>
<feature type="signal peptide" evidence="11">
    <location>
        <begin position="1"/>
        <end position="33"/>
    </location>
</feature>
<feature type="transmembrane region" description="Helical" evidence="10">
    <location>
        <begin position="192"/>
        <end position="211"/>
    </location>
</feature>
<proteinExistence type="inferred from homology"/>
<dbReference type="FunFam" id="1.20.1530.20:FF:000009">
    <property type="entry name" value="Arsenite transporter, ACR3 family"/>
    <property type="match status" value="1"/>
</dbReference>
<dbReference type="GO" id="GO:0046685">
    <property type="term" value="P:response to arsenic-containing substance"/>
    <property type="evidence" value="ECO:0007669"/>
    <property type="project" value="UniProtKB-KW"/>
</dbReference>
<keyword evidence="11" id="KW-0732">Signal</keyword>
<evidence type="ECO:0000256" key="10">
    <source>
        <dbReference type="SAM" id="Phobius"/>
    </source>
</evidence>
<dbReference type="GO" id="GO:0005886">
    <property type="term" value="C:plasma membrane"/>
    <property type="evidence" value="ECO:0007669"/>
    <property type="project" value="UniProtKB-SubCell"/>
</dbReference>
<dbReference type="PIRSF" id="PIRSF005508">
    <property type="entry name" value="Acr3"/>
    <property type="match status" value="1"/>
</dbReference>
<dbReference type="GO" id="GO:0015105">
    <property type="term" value="F:arsenite transmembrane transporter activity"/>
    <property type="evidence" value="ECO:0007669"/>
    <property type="project" value="TreeGrafter"/>
</dbReference>
<comment type="subcellular location">
    <subcellularLocation>
        <location evidence="1 9">Cell membrane</location>
        <topology evidence="1 9">Multi-pass membrane protein</topology>
    </subcellularLocation>
</comment>
<dbReference type="InterPro" id="IPR004706">
    <property type="entry name" value="Arsenical-R_Acr3"/>
</dbReference>
<dbReference type="InterPro" id="IPR002657">
    <property type="entry name" value="BilAc:Na_symport/Acr3"/>
</dbReference>
<dbReference type="NCBIfam" id="TIGR00832">
    <property type="entry name" value="acr3"/>
    <property type="match status" value="1"/>
</dbReference>
<reference evidence="12" key="1">
    <citation type="submission" date="2019-03" db="EMBL/GenBank/DDBJ databases">
        <title>Long read genome sequence of the mycoparasitic Pythium oligandrum ATCC 38472 isolated from sugarbeet rhizosphere.</title>
        <authorList>
            <person name="Gaulin E."/>
        </authorList>
    </citation>
    <scope>NUCLEOTIDE SEQUENCE</scope>
    <source>
        <strain evidence="12">ATCC 38472_TT</strain>
    </source>
</reference>
<feature type="transmembrane region" description="Helical" evidence="10">
    <location>
        <begin position="223"/>
        <end position="245"/>
    </location>
</feature>
<protein>
    <recommendedName>
        <fullName evidence="14">Arsenical-resistance protein</fullName>
    </recommendedName>
</protein>
<sequence length="381" mass="41809">MSASGPLIAQLSLLDRLLSLWLLLSAGIGLGLGQIDAIQSFIESTTIHDTNILVAIGLIVMMYPPLTRVRWNMVHRVLADWQLLLLTTFQNWVLGPLAMFFLAAGFFRDDAGYRAGLSLVGCARCIAMVVVWNSLAGGDDEYCAAIVAVNSILTIVLYSFYATFLLNDLPDAMHLATSDDIAVSMGEVAQNVGIYMGIPFVLAIVTWYWLTSTKGTEWYSTQFTDKIGVCTLVALLFTVLVLFASQSTQITDNLDKVVYAAVPLFIYFIVMFFVSFAMAFLLGGSYPQTASVAFTAASNNFELALAQAISAFGLRSDPALMSVVGALIEIPMMLSLVYVALYLKKRLYHLKDDEEESVDTQEASYQLHKELQETEEAKALA</sequence>
<evidence type="ECO:0008006" key="14">
    <source>
        <dbReference type="Google" id="ProtNLM"/>
    </source>
</evidence>
<feature type="transmembrane region" description="Helical" evidence="10">
    <location>
        <begin position="52"/>
        <end position="71"/>
    </location>
</feature>
<evidence type="ECO:0000313" key="13">
    <source>
        <dbReference type="Proteomes" id="UP000794436"/>
    </source>
</evidence>
<feature type="transmembrane region" description="Helical" evidence="10">
    <location>
        <begin position="83"/>
        <end position="107"/>
    </location>
</feature>
<dbReference type="Gene3D" id="1.20.1530.20">
    <property type="match status" value="1"/>
</dbReference>
<dbReference type="PANTHER" id="PTHR43057">
    <property type="entry name" value="ARSENITE EFFLUX TRANSPORTER"/>
    <property type="match status" value="1"/>
</dbReference>
<keyword evidence="6" id="KW-0059">Arsenical resistance</keyword>
<dbReference type="Pfam" id="PF01758">
    <property type="entry name" value="SBF"/>
    <property type="match status" value="1"/>
</dbReference>
<evidence type="ECO:0000256" key="3">
    <source>
        <dbReference type="ARBA" id="ARBA00022448"/>
    </source>
</evidence>
<feature type="transmembrane region" description="Helical" evidence="10">
    <location>
        <begin position="320"/>
        <end position="343"/>
    </location>
</feature>